<dbReference type="AlphaFoldDB" id="A0A412NE02"/>
<dbReference type="Proteomes" id="UP000283834">
    <property type="component" value="Unassembled WGS sequence"/>
</dbReference>
<comment type="caution">
    <text evidence="1">The sequence shown here is derived from an EMBL/GenBank/DDBJ whole genome shotgun (WGS) entry which is preliminary data.</text>
</comment>
<organism evidence="1 2">
    <name type="scientific">Mediterraneibacter gnavus</name>
    <name type="common">Ruminococcus gnavus</name>
    <dbReference type="NCBI Taxonomy" id="33038"/>
    <lineage>
        <taxon>Bacteria</taxon>
        <taxon>Bacillati</taxon>
        <taxon>Bacillota</taxon>
        <taxon>Clostridia</taxon>
        <taxon>Lachnospirales</taxon>
        <taxon>Lachnospiraceae</taxon>
        <taxon>Mediterraneibacter</taxon>
    </lineage>
</organism>
<dbReference type="CDD" id="cd08055">
    <property type="entry name" value="gp15"/>
    <property type="match status" value="1"/>
</dbReference>
<dbReference type="Pfam" id="PF05135">
    <property type="entry name" value="Phage_connect_1"/>
    <property type="match status" value="1"/>
</dbReference>
<sequence>MDSLERCRILCGISEDNTKKLGLLSVLLEKAREDIEAFCRDTFIETLTNDEGIITGYADVFPKQLKNVQEDLAIQRFRKLGAEGESSYTLADESVTFDDPLPVSVEKKLYPYRQLFPRSYTLDDPVGGYKEG</sequence>
<proteinExistence type="predicted"/>
<dbReference type="Gene3D" id="1.10.246.150">
    <property type="match status" value="1"/>
</dbReference>
<reference evidence="1 2" key="1">
    <citation type="submission" date="2018-08" db="EMBL/GenBank/DDBJ databases">
        <title>A genome reference for cultivated species of the human gut microbiota.</title>
        <authorList>
            <person name="Zou Y."/>
            <person name="Xue W."/>
            <person name="Luo G."/>
        </authorList>
    </citation>
    <scope>NUCLEOTIDE SEQUENCE [LARGE SCALE GENOMIC DNA]</scope>
    <source>
        <strain evidence="1 2">AF19-16AC</strain>
    </source>
</reference>
<dbReference type="InterPro" id="IPR021146">
    <property type="entry name" value="Phage_gp6-like_head-tail"/>
</dbReference>
<name>A0A412NE02_MEDGN</name>
<protein>
    <submittedName>
        <fullName evidence="1">DNA-packaging protein</fullName>
    </submittedName>
</protein>
<evidence type="ECO:0000313" key="1">
    <source>
        <dbReference type="EMBL" id="RGT37006.1"/>
    </source>
</evidence>
<evidence type="ECO:0000313" key="2">
    <source>
        <dbReference type="Proteomes" id="UP000283834"/>
    </source>
</evidence>
<dbReference type="InterPro" id="IPR053746">
    <property type="entry name" value="Viral_HT_Connector_Assembly"/>
</dbReference>
<dbReference type="RefSeq" id="WP_118047228.1">
    <property type="nucleotide sequence ID" value="NZ_QRWQ01000014.1"/>
</dbReference>
<dbReference type="EMBL" id="QRWQ01000014">
    <property type="protein sequence ID" value="RGT37006.1"/>
    <property type="molecule type" value="Genomic_DNA"/>
</dbReference>
<accession>A0A412NE02</accession>
<gene>
    <name evidence="1" type="ORF">DWX36_13060</name>
</gene>